<evidence type="ECO:0000259" key="1">
    <source>
        <dbReference type="Pfam" id="PF01370"/>
    </source>
</evidence>
<dbReference type="AlphaFoldDB" id="A0A918S3Q7"/>
<organism evidence="2 3">
    <name type="scientific">Arenicella chitinivorans</name>
    <dbReference type="NCBI Taxonomy" id="1329800"/>
    <lineage>
        <taxon>Bacteria</taxon>
        <taxon>Pseudomonadati</taxon>
        <taxon>Pseudomonadota</taxon>
        <taxon>Gammaproteobacteria</taxon>
        <taxon>Arenicellales</taxon>
        <taxon>Arenicellaceae</taxon>
        <taxon>Arenicella</taxon>
    </lineage>
</organism>
<dbReference type="PANTHER" id="PTHR48079:SF6">
    <property type="entry name" value="NAD(P)-BINDING DOMAIN-CONTAINING PROTEIN-RELATED"/>
    <property type="match status" value="1"/>
</dbReference>
<dbReference type="Proteomes" id="UP000614811">
    <property type="component" value="Unassembled WGS sequence"/>
</dbReference>
<reference evidence="2" key="1">
    <citation type="journal article" date="2014" name="Int. J. Syst. Evol. Microbiol.">
        <title>Complete genome sequence of Corynebacterium casei LMG S-19264T (=DSM 44701T), isolated from a smear-ripened cheese.</title>
        <authorList>
            <consortium name="US DOE Joint Genome Institute (JGI-PGF)"/>
            <person name="Walter F."/>
            <person name="Albersmeier A."/>
            <person name="Kalinowski J."/>
            <person name="Ruckert C."/>
        </authorList>
    </citation>
    <scope>NUCLEOTIDE SEQUENCE</scope>
    <source>
        <strain evidence="2">KCTC 12711</strain>
    </source>
</reference>
<dbReference type="InterPro" id="IPR051783">
    <property type="entry name" value="NAD(P)-dependent_oxidoreduct"/>
</dbReference>
<dbReference type="PANTHER" id="PTHR48079">
    <property type="entry name" value="PROTEIN YEEZ"/>
    <property type="match status" value="1"/>
</dbReference>
<comment type="caution">
    <text evidence="2">The sequence shown here is derived from an EMBL/GenBank/DDBJ whole genome shotgun (WGS) entry which is preliminary data.</text>
</comment>
<dbReference type="RefSeq" id="WP_189402655.1">
    <property type="nucleotide sequence ID" value="NZ_BMXA01000007.1"/>
</dbReference>
<feature type="domain" description="NAD-dependent epimerase/dehydratase" evidence="1">
    <location>
        <begin position="85"/>
        <end position="214"/>
    </location>
</feature>
<dbReference type="EMBL" id="BMXA01000007">
    <property type="protein sequence ID" value="GHA19257.1"/>
    <property type="molecule type" value="Genomic_DNA"/>
</dbReference>
<evidence type="ECO:0000313" key="3">
    <source>
        <dbReference type="Proteomes" id="UP000614811"/>
    </source>
</evidence>
<protein>
    <submittedName>
        <fullName evidence="2">NAD(P)-dependent oxidoreductase</fullName>
    </submittedName>
</protein>
<gene>
    <name evidence="2" type="ORF">GCM10008090_31330</name>
</gene>
<dbReference type="GO" id="GO:0005737">
    <property type="term" value="C:cytoplasm"/>
    <property type="evidence" value="ECO:0007669"/>
    <property type="project" value="TreeGrafter"/>
</dbReference>
<dbReference type="CDD" id="cd05266">
    <property type="entry name" value="SDR_a4"/>
    <property type="match status" value="1"/>
</dbReference>
<sequence>MSQIIFGCGDVGRRIARALINDGVSREALVAYVRSSASAEVCSRLGVMALRVDLDKLQRGLSPCHESQLYYTVAPPKHGTQDLRTEALLTALTKDKIRPSKVVVISTTGVYGDCDGDWVTEQTPTNPSTERGQRRLDMEQRWLTWGYKLRVPVVILRVPGIYAYSRLPRERIKAGIPVVKRDECGYTNRIHADDLARVCVAAMQRGERGEIYNVTDGRPGSITEYLQAAAHVLGHDPLPEITMQEAQQQLSDGMLSYLSESRKISNLKMLTDLGVELTYPDFMQGIKY</sequence>
<name>A0A918S3Q7_9GAMM</name>
<dbReference type="InterPro" id="IPR001509">
    <property type="entry name" value="Epimerase_deHydtase"/>
</dbReference>
<dbReference type="InterPro" id="IPR036291">
    <property type="entry name" value="NAD(P)-bd_dom_sf"/>
</dbReference>
<dbReference type="GO" id="GO:0004029">
    <property type="term" value="F:aldehyde dehydrogenase (NAD+) activity"/>
    <property type="evidence" value="ECO:0007669"/>
    <property type="project" value="TreeGrafter"/>
</dbReference>
<reference evidence="2" key="2">
    <citation type="submission" date="2020-09" db="EMBL/GenBank/DDBJ databases">
        <authorList>
            <person name="Sun Q."/>
            <person name="Kim S."/>
        </authorList>
    </citation>
    <scope>NUCLEOTIDE SEQUENCE</scope>
    <source>
        <strain evidence="2">KCTC 12711</strain>
    </source>
</reference>
<accession>A0A918S3Q7</accession>
<dbReference type="Pfam" id="PF01370">
    <property type="entry name" value="Epimerase"/>
    <property type="match status" value="1"/>
</dbReference>
<proteinExistence type="predicted"/>
<evidence type="ECO:0000313" key="2">
    <source>
        <dbReference type="EMBL" id="GHA19257.1"/>
    </source>
</evidence>
<keyword evidence="3" id="KW-1185">Reference proteome</keyword>
<dbReference type="Gene3D" id="3.40.50.720">
    <property type="entry name" value="NAD(P)-binding Rossmann-like Domain"/>
    <property type="match status" value="1"/>
</dbReference>
<dbReference type="SUPFAM" id="SSF51735">
    <property type="entry name" value="NAD(P)-binding Rossmann-fold domains"/>
    <property type="match status" value="1"/>
</dbReference>